<evidence type="ECO:0000256" key="5">
    <source>
        <dbReference type="SAM" id="Coils"/>
    </source>
</evidence>
<feature type="compositionally biased region" description="Basic and acidic residues" evidence="6">
    <location>
        <begin position="925"/>
        <end position="936"/>
    </location>
</feature>
<feature type="compositionally biased region" description="Acidic residues" evidence="6">
    <location>
        <begin position="1169"/>
        <end position="1180"/>
    </location>
</feature>
<dbReference type="GO" id="GO:0005652">
    <property type="term" value="C:nuclear lamina"/>
    <property type="evidence" value="ECO:0007669"/>
    <property type="project" value="UniProtKB-SubCell"/>
</dbReference>
<dbReference type="EMBL" id="KZ305023">
    <property type="protein sequence ID" value="PIA57462.1"/>
    <property type="molecule type" value="Genomic_DNA"/>
</dbReference>
<dbReference type="InterPro" id="IPR040418">
    <property type="entry name" value="CRWN"/>
</dbReference>
<dbReference type="STRING" id="218851.A0A2G5ENV8"/>
<accession>A0A2G5ENV8</accession>
<dbReference type="InParanoid" id="A0A2G5ENV8"/>
<feature type="coiled-coil region" evidence="5">
    <location>
        <begin position="643"/>
        <end position="714"/>
    </location>
</feature>
<dbReference type="OrthoDB" id="673795at2759"/>
<feature type="region of interest" description="Disordered" evidence="6">
    <location>
        <begin position="1"/>
        <end position="34"/>
    </location>
</feature>
<evidence type="ECO:0000256" key="4">
    <source>
        <dbReference type="ARBA" id="ARBA00024208"/>
    </source>
</evidence>
<protein>
    <submittedName>
        <fullName evidence="7">Uncharacterized protein</fullName>
    </submittedName>
</protein>
<comment type="subcellular location">
    <subcellularLocation>
        <location evidence="3">Nucleus lamina</location>
    </subcellularLocation>
</comment>
<dbReference type="AlphaFoldDB" id="A0A2G5ENV8"/>
<gene>
    <name evidence="7" type="ORF">AQUCO_00600294v1</name>
</gene>
<keyword evidence="2" id="KW-0539">Nucleus</keyword>
<dbReference type="Proteomes" id="UP000230069">
    <property type="component" value="Unassembled WGS sequence"/>
</dbReference>
<feature type="coiled-coil region" evidence="5">
    <location>
        <begin position="442"/>
        <end position="605"/>
    </location>
</feature>
<dbReference type="FunCoup" id="A0A2G5ENV8">
    <property type="interactions" value="1350"/>
</dbReference>
<evidence type="ECO:0000256" key="3">
    <source>
        <dbReference type="ARBA" id="ARBA00024186"/>
    </source>
</evidence>
<feature type="region of interest" description="Disordered" evidence="6">
    <location>
        <begin position="250"/>
        <end position="277"/>
    </location>
</feature>
<feature type="region of interest" description="Disordered" evidence="6">
    <location>
        <begin position="878"/>
        <end position="897"/>
    </location>
</feature>
<feature type="compositionally biased region" description="Low complexity" evidence="6">
    <location>
        <begin position="21"/>
        <end position="34"/>
    </location>
</feature>
<sequence length="1198" mass="139115">MLTPRRAGWPSNWSSTPKTTNSRNNNNNNNVVDNRSISKGKAVALFETTPPPPLSSLGGRGGEVDIDGGEEDQEVWKKFREEGLLDEATLLKRDREALAEKVSRVENELLEYQYNMGLLLIEKRDWTSKLDELRQALAEANELLKRETTAGRNAISEAEKREDNLRKALGVEKQCVVDLEKALREMRTESAEIKYTADSKMAEANALIAKTEEKSLEVESKLHAADAKLAEASRKSSDLERKLKEIEARESSLRSERQSFNAERGMHESALSKQREELADWERTLQEREERLSEGRRIINQREEKANESDLLLKQKEKDLEEVQKQIENKNEILRMEEDDINRRLAILSAKEGEAEAMVKKLELKEKELNALEERLNVRERVEIQKLVDEHNAVLESEKHEFELELDNKRKSVDEELKAKVVAVEHREIEINHREEKIAKREQAVEKKMEKSKEKEKVLESKSKSLKDWEKSIKDEEKNIEIEKKQMAADKESLQILIAKLEKDRADIKEEQERLLGLEEKLKVTEEERTEHLRLKSELKQEIEKWKRQEELLMKEHQDLRQDRENFEKEWDVLDEKRAEIIKELERVSLEKESYEKMKHLEEERLKNEKMATEEYVQRELEDLRLQKESFKEMRDHERSVAVEKAQSEREDLIREFQLRERELEADMQNKLEERERDLRERKREFEEQRDRQLNEIKNLREVAGREMEDMELDRKKIVKEKEKIAADKQHLEGQQLDMRKDIDKLDNLIKKLRYQREQFKLFIEKYKSCKHCGETISDFVLSDLHSLEEMEDFEALPSPRRAEQYLESMRGYPSSSRLVTEVTPLKTGSGMSFIRKCKSLIVNLSPLAKSRDPVDESPQPIIHTNIETLNGLEGAENTVEPSYDIPSDSIDDQRIQSGDSGMHLLAEPNLSVDEQINMDIVSRVPEDLQHSEKNNGRTKYGKKRNPGVRRTRSVKAVVEESKAFLGESQELREDRQQNGNAGDSVHVNEESRDESSLADKTATGRQKRNRTHTSRSTASDQDVEENDARSESVTAGRKKRRQTVASGFQTPVEKRYNLRRPKTVRTEVSSDAVKGKKKEADVAKVTREESTHLDQVTTVKIVEEVREFTSDGVVRFDTVAENDGSNVYATKVMENNELGEEVNETKEPSGDYVDEDGFESETGVEVGFGDENDDDDDELEHPGEASIGKKLWTFFTT</sequence>
<proteinExistence type="inferred from homology"/>
<feature type="coiled-coil region" evidence="5">
    <location>
        <begin position="88"/>
        <end position="150"/>
    </location>
</feature>
<evidence type="ECO:0000256" key="6">
    <source>
        <dbReference type="SAM" id="MobiDB-lite"/>
    </source>
</evidence>
<evidence type="ECO:0000313" key="8">
    <source>
        <dbReference type="Proteomes" id="UP000230069"/>
    </source>
</evidence>
<keyword evidence="1 5" id="KW-0175">Coiled coil</keyword>
<evidence type="ECO:0000256" key="2">
    <source>
        <dbReference type="ARBA" id="ARBA00023242"/>
    </source>
</evidence>
<dbReference type="GO" id="GO:0006997">
    <property type="term" value="P:nucleus organization"/>
    <property type="evidence" value="ECO:0007669"/>
    <property type="project" value="InterPro"/>
</dbReference>
<feature type="compositionally biased region" description="Polar residues" evidence="6">
    <location>
        <begin position="11"/>
        <end position="20"/>
    </location>
</feature>
<organism evidence="7 8">
    <name type="scientific">Aquilegia coerulea</name>
    <name type="common">Rocky mountain columbine</name>
    <dbReference type="NCBI Taxonomy" id="218851"/>
    <lineage>
        <taxon>Eukaryota</taxon>
        <taxon>Viridiplantae</taxon>
        <taxon>Streptophyta</taxon>
        <taxon>Embryophyta</taxon>
        <taxon>Tracheophyta</taxon>
        <taxon>Spermatophyta</taxon>
        <taxon>Magnoliopsida</taxon>
        <taxon>Ranunculales</taxon>
        <taxon>Ranunculaceae</taxon>
        <taxon>Thalictroideae</taxon>
        <taxon>Aquilegia</taxon>
    </lineage>
</organism>
<feature type="compositionally biased region" description="Basic and acidic residues" evidence="6">
    <location>
        <begin position="987"/>
        <end position="998"/>
    </location>
</feature>
<evidence type="ECO:0000256" key="1">
    <source>
        <dbReference type="ARBA" id="ARBA00023054"/>
    </source>
</evidence>
<dbReference type="PANTHER" id="PTHR31908">
    <property type="entry name" value="PROTEIN CROWDED NUCLEI 4"/>
    <property type="match status" value="1"/>
</dbReference>
<reference evidence="7 8" key="1">
    <citation type="submission" date="2017-09" db="EMBL/GenBank/DDBJ databases">
        <title>WGS assembly of Aquilegia coerulea Goldsmith.</title>
        <authorList>
            <person name="Hodges S."/>
            <person name="Kramer E."/>
            <person name="Nordborg M."/>
            <person name="Tomkins J."/>
            <person name="Borevitz J."/>
            <person name="Derieg N."/>
            <person name="Yan J."/>
            <person name="Mihaltcheva S."/>
            <person name="Hayes R.D."/>
            <person name="Rokhsar D."/>
        </authorList>
    </citation>
    <scope>NUCLEOTIDE SEQUENCE [LARGE SCALE GENOMIC DNA]</scope>
    <source>
        <strain evidence="8">cv. Goldsmith</strain>
    </source>
</reference>
<comment type="similarity">
    <text evidence="4">Belongs to the CRWN family.</text>
</comment>
<feature type="compositionally biased region" description="Basic residues" evidence="6">
    <location>
        <begin position="940"/>
        <end position="954"/>
    </location>
</feature>
<name>A0A2G5ENV8_AQUCA</name>
<feature type="region of interest" description="Disordered" evidence="6">
    <location>
        <begin position="1135"/>
        <end position="1186"/>
    </location>
</feature>
<dbReference type="PANTHER" id="PTHR31908:SF11">
    <property type="entry name" value="PROTEIN CROWDED NUCLEI 1"/>
    <property type="match status" value="1"/>
</dbReference>
<keyword evidence="8" id="KW-1185">Reference proteome</keyword>
<evidence type="ECO:0000313" key="7">
    <source>
        <dbReference type="EMBL" id="PIA57462.1"/>
    </source>
</evidence>
<feature type="region of interest" description="Disordered" evidence="6">
    <location>
        <begin position="924"/>
        <end position="1073"/>
    </location>
</feature>